<proteinExistence type="predicted"/>
<dbReference type="PANTHER" id="PTHR38031">
    <property type="entry name" value="SULFUR CARRIER PROTEIN SLR0821-RELATED"/>
    <property type="match status" value="1"/>
</dbReference>
<dbReference type="KEGG" id="pzu:PHZ_c3270"/>
<dbReference type="EMBL" id="CP000747">
    <property type="protein sequence ID" value="ACG79679.1"/>
    <property type="molecule type" value="Genomic_DNA"/>
</dbReference>
<protein>
    <recommendedName>
        <fullName evidence="3">MoaD/ThiS family protein</fullName>
    </recommendedName>
</protein>
<name>B4RAT1_PHEZH</name>
<gene>
    <name evidence="1" type="ordered locus">PHZ_c3270</name>
</gene>
<dbReference type="AlphaFoldDB" id="B4RAT1"/>
<accession>B4RAT1</accession>
<evidence type="ECO:0000313" key="1">
    <source>
        <dbReference type="EMBL" id="ACG79679.1"/>
    </source>
</evidence>
<sequence length="116" mass="12778">MDERRRGRELAADLRPSAGNLLRRGGAPRMISVFVPSQLTAYTGGVTRVQAQGGTVGAVLDDLDRAYPGLKFRVIDEQDRVRRHMRLFVGQEETRDVRRSIAPGEELLIFGALSGG</sequence>
<keyword evidence="2" id="KW-1185">Reference proteome</keyword>
<reference evidence="1 2" key="1">
    <citation type="journal article" date="2008" name="BMC Genomics">
        <title>Complete genome of Phenylobacterium zucineum - a novel facultative intracellular bacterium isolated from human erythroleukemia cell line K562.</title>
        <authorList>
            <person name="Luo Y."/>
            <person name="Xu X."/>
            <person name="Ding Z."/>
            <person name="Liu Z."/>
            <person name="Zhang B."/>
            <person name="Yan Z."/>
            <person name="Sun J."/>
            <person name="Hu S."/>
            <person name="Hu X."/>
        </authorList>
    </citation>
    <scope>NUCLEOTIDE SEQUENCE [LARGE SCALE GENOMIC DNA]</scope>
    <source>
        <strain evidence="1 2">HLK1</strain>
    </source>
</reference>
<evidence type="ECO:0008006" key="3">
    <source>
        <dbReference type="Google" id="ProtNLM"/>
    </source>
</evidence>
<evidence type="ECO:0000313" key="2">
    <source>
        <dbReference type="Proteomes" id="UP000001868"/>
    </source>
</evidence>
<dbReference type="PANTHER" id="PTHR38031:SF1">
    <property type="entry name" value="SULFUR CARRIER PROTEIN CYSO"/>
    <property type="match status" value="1"/>
</dbReference>
<dbReference type="STRING" id="450851.PHZ_c3270"/>
<dbReference type="InterPro" id="IPR052045">
    <property type="entry name" value="Sulfur_Carrier/Prot_Modifier"/>
</dbReference>
<dbReference type="InterPro" id="IPR016155">
    <property type="entry name" value="Mopterin_synth/thiamin_S_b"/>
</dbReference>
<dbReference type="eggNOG" id="COG1977">
    <property type="taxonomic scope" value="Bacteria"/>
</dbReference>
<organism evidence="1 2">
    <name type="scientific">Phenylobacterium zucineum (strain HLK1)</name>
    <dbReference type="NCBI Taxonomy" id="450851"/>
    <lineage>
        <taxon>Bacteria</taxon>
        <taxon>Pseudomonadati</taxon>
        <taxon>Pseudomonadota</taxon>
        <taxon>Alphaproteobacteria</taxon>
        <taxon>Caulobacterales</taxon>
        <taxon>Caulobacteraceae</taxon>
        <taxon>Phenylobacterium</taxon>
    </lineage>
</organism>
<dbReference type="Proteomes" id="UP000001868">
    <property type="component" value="Chromosome"/>
</dbReference>
<dbReference type="HOGENOM" id="CLU_114601_1_0_5"/>
<dbReference type="SUPFAM" id="SSF54285">
    <property type="entry name" value="MoaD/ThiS"/>
    <property type="match status" value="1"/>
</dbReference>
<dbReference type="Gene3D" id="3.10.20.30">
    <property type="match status" value="1"/>
</dbReference>
<dbReference type="InterPro" id="IPR012675">
    <property type="entry name" value="Beta-grasp_dom_sf"/>
</dbReference>